<sequence length="82" mass="9364">MQKSQAMKKSLHRSEILVVTNRPNVTGKRRESVKIGECGEPHDPILVLLQRRQSRFGDQGSRPRIFSQPFGSGVQDDFCIQR</sequence>
<dbReference type="EMBL" id="CAADFL010000170">
    <property type="protein sequence ID" value="VFK11178.1"/>
    <property type="molecule type" value="Genomic_DNA"/>
</dbReference>
<evidence type="ECO:0000313" key="3">
    <source>
        <dbReference type="EMBL" id="VFK11178.1"/>
    </source>
</evidence>
<organism evidence="2">
    <name type="scientific">Candidatus Kentrum sp. FM</name>
    <dbReference type="NCBI Taxonomy" id="2126340"/>
    <lineage>
        <taxon>Bacteria</taxon>
        <taxon>Pseudomonadati</taxon>
        <taxon>Pseudomonadota</taxon>
        <taxon>Gammaproteobacteria</taxon>
        <taxon>Candidatus Kentrum</taxon>
    </lineage>
</organism>
<dbReference type="AlphaFoldDB" id="A0A450SQX6"/>
<dbReference type="EMBL" id="CAADEZ010000166">
    <property type="protein sequence ID" value="VFJ56341.1"/>
    <property type="molecule type" value="Genomic_DNA"/>
</dbReference>
<accession>A0A450SQX6</accession>
<protein>
    <submittedName>
        <fullName evidence="2">Uncharacterized protein</fullName>
    </submittedName>
</protein>
<dbReference type="EMBL" id="CAADFA010000118">
    <property type="protein sequence ID" value="VFJ53051.1"/>
    <property type="molecule type" value="Genomic_DNA"/>
</dbReference>
<reference evidence="2" key="1">
    <citation type="submission" date="2019-02" db="EMBL/GenBank/DDBJ databases">
        <authorList>
            <person name="Gruber-Vodicka R. H."/>
            <person name="Seah K. B. B."/>
        </authorList>
    </citation>
    <scope>NUCLEOTIDE SEQUENCE</scope>
    <source>
        <strain evidence="2">BECK_BZ163</strain>
        <strain evidence="3">BECK_BZ164</strain>
        <strain evidence="1">BECK_BZ165</strain>
    </source>
</reference>
<evidence type="ECO:0000313" key="1">
    <source>
        <dbReference type="EMBL" id="VFJ53051.1"/>
    </source>
</evidence>
<name>A0A450SQX6_9GAMM</name>
<proteinExistence type="predicted"/>
<evidence type="ECO:0000313" key="2">
    <source>
        <dbReference type="EMBL" id="VFJ56341.1"/>
    </source>
</evidence>
<gene>
    <name evidence="2" type="ORF">BECKFM1743A_GA0114220_101663</name>
    <name evidence="3" type="ORF">BECKFM1743B_GA0114221_101703</name>
    <name evidence="1" type="ORF">BECKFM1743C_GA0114222_101183</name>
</gene>